<feature type="domain" description="Flagellar basal body rod protein N-terminal" evidence="3">
    <location>
        <begin position="6"/>
        <end position="34"/>
    </location>
</feature>
<accession>A0A1W1VTA7</accession>
<dbReference type="AlphaFoldDB" id="A0A1W1VTA7"/>
<dbReference type="NCBIfam" id="TIGR03506">
    <property type="entry name" value="FlgEFG_subfam"/>
    <property type="match status" value="2"/>
</dbReference>
<dbReference type="GO" id="GO:0009425">
    <property type="term" value="C:bacterial-type flagellum basal body"/>
    <property type="evidence" value="ECO:0007669"/>
    <property type="project" value="UniProtKB-SubCell"/>
</dbReference>
<dbReference type="PANTHER" id="PTHR30435:SF19">
    <property type="entry name" value="FLAGELLAR BASAL-BODY ROD PROTEIN FLGG"/>
    <property type="match status" value="1"/>
</dbReference>
<dbReference type="InterPro" id="IPR037925">
    <property type="entry name" value="FlgE/F/G-like"/>
</dbReference>
<feature type="domain" description="Flagellar hook protein FlgE/F/G-like D1" evidence="5">
    <location>
        <begin position="88"/>
        <end position="149"/>
    </location>
</feature>
<dbReference type="InterPro" id="IPR001444">
    <property type="entry name" value="Flag_bb_rod_N"/>
</dbReference>
<keyword evidence="6" id="KW-0969">Cilium</keyword>
<evidence type="ECO:0000259" key="3">
    <source>
        <dbReference type="Pfam" id="PF00460"/>
    </source>
</evidence>
<organism evidence="6 7">
    <name type="scientific">Thermanaeromonas toyohensis ToBE</name>
    <dbReference type="NCBI Taxonomy" id="698762"/>
    <lineage>
        <taxon>Bacteria</taxon>
        <taxon>Bacillati</taxon>
        <taxon>Bacillota</taxon>
        <taxon>Clostridia</taxon>
        <taxon>Neomoorellales</taxon>
        <taxon>Neomoorellaceae</taxon>
        <taxon>Thermanaeromonas</taxon>
    </lineage>
</organism>
<dbReference type="SUPFAM" id="SSF117143">
    <property type="entry name" value="Flagellar hook protein flgE"/>
    <property type="match status" value="1"/>
</dbReference>
<dbReference type="InterPro" id="IPR010930">
    <property type="entry name" value="Flg_bb/hook_C_dom"/>
</dbReference>
<evidence type="ECO:0000313" key="7">
    <source>
        <dbReference type="Proteomes" id="UP000192569"/>
    </source>
</evidence>
<dbReference type="InterPro" id="IPR020013">
    <property type="entry name" value="Flagellar_FlgE/F/G"/>
</dbReference>
<evidence type="ECO:0000313" key="6">
    <source>
        <dbReference type="EMBL" id="SMB96602.1"/>
    </source>
</evidence>
<sequence length="252" mass="26310">MRAMWTAAAGMSTQQAAVDVTANNVANANTPGFKRAVAAVIELAREEARPATSEFPALEVGTGSGALATLSVVTQGPLVETGVPTHLALEGDGFFVLEGPQGPVYTRAGQFRISPDGYLVSMHGWRVRGAGAIPREAVGLAVGRDGRVLAVMPDGTQREVGRIVLARFRAPSALASAGDGCYRESPASGPPEEVRPGERGAGVVLQGFLERSNVDLAQEMVSLIAAQRVYEVCAKVIQVGDEMLATANSIKR</sequence>
<evidence type="ECO:0000259" key="5">
    <source>
        <dbReference type="Pfam" id="PF22692"/>
    </source>
</evidence>
<dbReference type="OrthoDB" id="9804559at2"/>
<dbReference type="InterPro" id="IPR019776">
    <property type="entry name" value="Flagellar_basal_body_rod_CS"/>
</dbReference>
<feature type="domain" description="Flagellar basal-body/hook protein C-terminal" evidence="4">
    <location>
        <begin position="206"/>
        <end position="250"/>
    </location>
</feature>
<reference evidence="6 7" key="1">
    <citation type="submission" date="2017-04" db="EMBL/GenBank/DDBJ databases">
        <authorList>
            <person name="Afonso C.L."/>
            <person name="Miller P.J."/>
            <person name="Scott M.A."/>
            <person name="Spackman E."/>
            <person name="Goraichik I."/>
            <person name="Dimitrov K.M."/>
            <person name="Suarez D.L."/>
            <person name="Swayne D.E."/>
        </authorList>
    </citation>
    <scope>NUCLEOTIDE SEQUENCE [LARGE SCALE GENOMIC DNA]</scope>
    <source>
        <strain evidence="6 7">ToBE</strain>
    </source>
</reference>
<dbReference type="PANTHER" id="PTHR30435">
    <property type="entry name" value="FLAGELLAR PROTEIN"/>
    <property type="match status" value="1"/>
</dbReference>
<name>A0A1W1VTA7_9FIRM</name>
<keyword evidence="6" id="KW-0966">Cell projection</keyword>
<dbReference type="Pfam" id="PF00460">
    <property type="entry name" value="Flg_bb_rod"/>
    <property type="match status" value="1"/>
</dbReference>
<dbReference type="Pfam" id="PF06429">
    <property type="entry name" value="Flg_bbr_C"/>
    <property type="match status" value="1"/>
</dbReference>
<dbReference type="InterPro" id="IPR053967">
    <property type="entry name" value="LlgE_F_G-like_D1"/>
</dbReference>
<gene>
    <name evidence="6" type="ORF">SAMN00808754_1553</name>
</gene>
<keyword evidence="7" id="KW-1185">Reference proteome</keyword>
<protein>
    <submittedName>
        <fullName evidence="6">Flagellar basal-body rod protein FlgG</fullName>
    </submittedName>
</protein>
<evidence type="ECO:0000256" key="1">
    <source>
        <dbReference type="ARBA" id="ARBA00009677"/>
    </source>
</evidence>
<dbReference type="PROSITE" id="PS00588">
    <property type="entry name" value="FLAGELLA_BB_ROD"/>
    <property type="match status" value="1"/>
</dbReference>
<dbReference type="STRING" id="698762.SAMN00808754_1553"/>
<dbReference type="EMBL" id="LT838272">
    <property type="protein sequence ID" value="SMB96602.1"/>
    <property type="molecule type" value="Genomic_DNA"/>
</dbReference>
<evidence type="ECO:0000256" key="2">
    <source>
        <dbReference type="RuleBase" id="RU362116"/>
    </source>
</evidence>
<dbReference type="RefSeq" id="WP_084665169.1">
    <property type="nucleotide sequence ID" value="NZ_LT838272.1"/>
</dbReference>
<comment type="subcellular location">
    <subcellularLocation>
        <location evidence="2">Bacterial flagellum basal body</location>
    </subcellularLocation>
</comment>
<dbReference type="GO" id="GO:0071978">
    <property type="term" value="P:bacterial-type flagellum-dependent swarming motility"/>
    <property type="evidence" value="ECO:0007669"/>
    <property type="project" value="TreeGrafter"/>
</dbReference>
<proteinExistence type="inferred from homology"/>
<evidence type="ECO:0000259" key="4">
    <source>
        <dbReference type="Pfam" id="PF06429"/>
    </source>
</evidence>
<keyword evidence="2" id="KW-0975">Bacterial flagellum</keyword>
<dbReference type="Proteomes" id="UP000192569">
    <property type="component" value="Chromosome I"/>
</dbReference>
<comment type="similarity">
    <text evidence="1 2">Belongs to the flagella basal body rod proteins family.</text>
</comment>
<dbReference type="Pfam" id="PF22692">
    <property type="entry name" value="LlgE_F_G_D1"/>
    <property type="match status" value="1"/>
</dbReference>
<keyword evidence="6" id="KW-0282">Flagellum</keyword>